<organism evidence="8 9">
    <name type="scientific">Trichinella spiralis</name>
    <name type="common">Trichina worm</name>
    <dbReference type="NCBI Taxonomy" id="6334"/>
    <lineage>
        <taxon>Eukaryota</taxon>
        <taxon>Metazoa</taxon>
        <taxon>Ecdysozoa</taxon>
        <taxon>Nematoda</taxon>
        <taxon>Enoplea</taxon>
        <taxon>Dorylaimia</taxon>
        <taxon>Trichinellida</taxon>
        <taxon>Trichinellidae</taxon>
        <taxon>Trichinella</taxon>
    </lineage>
</organism>
<evidence type="ECO:0000259" key="7">
    <source>
        <dbReference type="PROSITE" id="PS51805"/>
    </source>
</evidence>
<dbReference type="PANTHER" id="PTHR13793">
    <property type="entry name" value="PHD FINGER PROTEINS"/>
    <property type="match status" value="1"/>
</dbReference>
<dbReference type="InterPro" id="IPR019786">
    <property type="entry name" value="Zinc_finger_PHD-type_CS"/>
</dbReference>
<sequence>MNRKRRNESSDGENDSVIFFKGLTSRMFVARTERELKHCFHVVSRWKALYNETPVEFIPEGKQRRSIPVKRNEMFSVTPGSVRTTLRSTREDGSEFYLRCAMSIGDFVFLRKMSLQFVEDEDCSFSLSCSRVIPNVRAALRTLHVRMHESPYNVNIQCCSVQDVHERPEWPSTSYPAACTLPNYLVGNVYFVLGFVVMMIPDAEFSRNDLLLWFYQFESLNDRSPSKLEKLVCDVCRLGTSKELNEIVVCHNCENAVHQACYGIVSLPEGNWTCNRCIYMQRTGVMPSCVLCPTETGLMKSDASGTTWLHMSCALWIPGISFGNNETMESITGVEKALKRMSSLAKKNKKQMCCSICNSSFGASIKCQNKRCSTRFHVTCASNGNAFMRFNVNSENSDQVFFEIYCNAHAPVEQKDSTDTVDNTGKSSENFDLPSAEDSPALKNKTKAEISVIKEQFRLYWLVKRKQMNTTEPFVQVMRAAELNNSGFDRTLKLSNRKKFLTDRGKKDEAKRVPIWSDDDEICDKKDEDEVVHTGMRLRSSRRSKSMGPSFYYKRDN</sequence>
<feature type="compositionally biased region" description="Polar residues" evidence="5">
    <location>
        <begin position="420"/>
        <end position="430"/>
    </location>
</feature>
<dbReference type="SMART" id="SM00249">
    <property type="entry name" value="PHD"/>
    <property type="match status" value="2"/>
</dbReference>
<dbReference type="InterPro" id="IPR001965">
    <property type="entry name" value="Znf_PHD"/>
</dbReference>
<keyword evidence="9" id="KW-1185">Reference proteome</keyword>
<dbReference type="Gene3D" id="3.30.40.10">
    <property type="entry name" value="Zinc/RING finger domain, C3HC4 (zinc finger)"/>
    <property type="match status" value="2"/>
</dbReference>
<evidence type="ECO:0000256" key="3">
    <source>
        <dbReference type="ARBA" id="ARBA00022833"/>
    </source>
</evidence>
<dbReference type="InterPro" id="IPR034732">
    <property type="entry name" value="EPHD"/>
</dbReference>
<dbReference type="InterPro" id="IPR011011">
    <property type="entry name" value="Znf_FYVE_PHD"/>
</dbReference>
<feature type="domain" description="PHD-type" evidence="6">
    <location>
        <begin position="230"/>
        <end position="280"/>
    </location>
</feature>
<dbReference type="PROSITE" id="PS50016">
    <property type="entry name" value="ZF_PHD_2"/>
    <property type="match status" value="1"/>
</dbReference>
<gene>
    <name evidence="8" type="primary">PHF17</name>
    <name evidence="8" type="ORF">T01_10434</name>
</gene>
<evidence type="ECO:0000256" key="5">
    <source>
        <dbReference type="SAM" id="MobiDB-lite"/>
    </source>
</evidence>
<evidence type="ECO:0000313" key="9">
    <source>
        <dbReference type="Proteomes" id="UP000054776"/>
    </source>
</evidence>
<dbReference type="InterPro" id="IPR019787">
    <property type="entry name" value="Znf_PHD-finger"/>
</dbReference>
<feature type="region of interest" description="Disordered" evidence="5">
    <location>
        <begin position="536"/>
        <end position="557"/>
    </location>
</feature>
<dbReference type="OrthoDB" id="20839at2759"/>
<name>A0A0V1BYI8_TRISP</name>
<comment type="caution">
    <text evidence="8">The sequence shown here is derived from an EMBL/GenBank/DDBJ whole genome shotgun (WGS) entry which is preliminary data.</text>
</comment>
<keyword evidence="2 4" id="KW-0863">Zinc-finger</keyword>
<dbReference type="eggNOG" id="KOG0954">
    <property type="taxonomic scope" value="Eukaryota"/>
</dbReference>
<dbReference type="Proteomes" id="UP000054776">
    <property type="component" value="Unassembled WGS sequence"/>
</dbReference>
<keyword evidence="3" id="KW-0862">Zinc</keyword>
<dbReference type="GO" id="GO:0008270">
    <property type="term" value="F:zinc ion binding"/>
    <property type="evidence" value="ECO:0007669"/>
    <property type="project" value="UniProtKB-KW"/>
</dbReference>
<dbReference type="EMBL" id="JYDH01000005">
    <property type="protein sequence ID" value="KRY42143.1"/>
    <property type="molecule type" value="Genomic_DNA"/>
</dbReference>
<accession>A0A0V1BYI8</accession>
<keyword evidence="1" id="KW-0479">Metal-binding</keyword>
<protein>
    <submittedName>
        <fullName evidence="8">Protein Jade-1</fullName>
    </submittedName>
</protein>
<dbReference type="InParanoid" id="A0A0V1BYI8"/>
<dbReference type="CDD" id="cd15492">
    <property type="entry name" value="PHD_BRPF_JADE_like"/>
    <property type="match status" value="1"/>
</dbReference>
<dbReference type="PROSITE" id="PS01359">
    <property type="entry name" value="ZF_PHD_1"/>
    <property type="match status" value="1"/>
</dbReference>
<proteinExistence type="predicted"/>
<evidence type="ECO:0000256" key="4">
    <source>
        <dbReference type="PROSITE-ProRule" id="PRU00146"/>
    </source>
</evidence>
<evidence type="ECO:0000313" key="8">
    <source>
        <dbReference type="EMBL" id="KRY42143.1"/>
    </source>
</evidence>
<dbReference type="InterPro" id="IPR050701">
    <property type="entry name" value="Histone_Mod_Regulator"/>
</dbReference>
<reference evidence="8 9" key="1">
    <citation type="submission" date="2015-01" db="EMBL/GenBank/DDBJ databases">
        <title>Evolution of Trichinella species and genotypes.</title>
        <authorList>
            <person name="Korhonen P.K."/>
            <person name="Edoardo P."/>
            <person name="Giuseppe L.R."/>
            <person name="Gasser R.B."/>
        </authorList>
    </citation>
    <scope>NUCLEOTIDE SEQUENCE [LARGE SCALE GENOMIC DNA]</scope>
    <source>
        <strain evidence="8">ISS3</strain>
    </source>
</reference>
<evidence type="ECO:0000259" key="6">
    <source>
        <dbReference type="PROSITE" id="PS50016"/>
    </source>
</evidence>
<dbReference type="STRING" id="6334.A0A0V1BYI8"/>
<dbReference type="PANTHER" id="PTHR13793:SF160">
    <property type="entry name" value="PHD FINGER PROTEIN RHINOCEROS"/>
    <property type="match status" value="1"/>
</dbReference>
<feature type="region of interest" description="Disordered" evidence="5">
    <location>
        <begin position="415"/>
        <end position="440"/>
    </location>
</feature>
<dbReference type="InterPro" id="IPR013083">
    <property type="entry name" value="Znf_RING/FYVE/PHD"/>
</dbReference>
<dbReference type="PROSITE" id="PS51805">
    <property type="entry name" value="EPHD"/>
    <property type="match status" value="1"/>
</dbReference>
<dbReference type="Pfam" id="PF13832">
    <property type="entry name" value="zf-HC5HC2H_2"/>
    <property type="match status" value="1"/>
</dbReference>
<dbReference type="GO" id="GO:0006357">
    <property type="term" value="P:regulation of transcription by RNA polymerase II"/>
    <property type="evidence" value="ECO:0007669"/>
    <property type="project" value="TreeGrafter"/>
</dbReference>
<dbReference type="Pfam" id="PF13831">
    <property type="entry name" value="PHD_2"/>
    <property type="match status" value="1"/>
</dbReference>
<evidence type="ECO:0000256" key="2">
    <source>
        <dbReference type="ARBA" id="ARBA00022771"/>
    </source>
</evidence>
<dbReference type="SUPFAM" id="SSF57903">
    <property type="entry name" value="FYVE/PHD zinc finger"/>
    <property type="match status" value="1"/>
</dbReference>
<evidence type="ECO:0000256" key="1">
    <source>
        <dbReference type="ARBA" id="ARBA00022723"/>
    </source>
</evidence>
<feature type="domain" description="PHD-type" evidence="7">
    <location>
        <begin position="286"/>
        <end position="410"/>
    </location>
</feature>
<dbReference type="AlphaFoldDB" id="A0A0V1BYI8"/>